<dbReference type="Proteomes" id="UP000774130">
    <property type="component" value="Unassembled WGS sequence"/>
</dbReference>
<name>A0ABS6T9M9_9ENTE</name>
<dbReference type="RefSeq" id="WP_218324646.1">
    <property type="nucleotide sequence ID" value="NZ_JAHUZB010000001.1"/>
</dbReference>
<dbReference type="InterPro" id="IPR003439">
    <property type="entry name" value="ABC_transporter-like_ATP-bd"/>
</dbReference>
<accession>A0ABS6T9M9</accession>
<dbReference type="PROSITE" id="PS50893">
    <property type="entry name" value="ABC_TRANSPORTER_2"/>
    <property type="match status" value="1"/>
</dbReference>
<feature type="domain" description="ABC transporter" evidence="3">
    <location>
        <begin position="1"/>
        <end position="226"/>
    </location>
</feature>
<dbReference type="EMBL" id="JAHUZB010000001">
    <property type="protein sequence ID" value="MBV7389590.1"/>
    <property type="molecule type" value="Genomic_DNA"/>
</dbReference>
<evidence type="ECO:0000313" key="5">
    <source>
        <dbReference type="Proteomes" id="UP000774130"/>
    </source>
</evidence>
<dbReference type="PANTHER" id="PTHR43158">
    <property type="entry name" value="SKFA PEPTIDE EXPORT ATP-BINDING PROTEIN SKFE"/>
    <property type="match status" value="1"/>
</dbReference>
<protein>
    <submittedName>
        <fullName evidence="4">ABC transporter ATP-binding protein</fullName>
    </submittedName>
</protein>
<dbReference type="Pfam" id="PF00005">
    <property type="entry name" value="ABC_tran"/>
    <property type="match status" value="1"/>
</dbReference>
<dbReference type="InterPro" id="IPR003593">
    <property type="entry name" value="AAA+_ATPase"/>
</dbReference>
<gene>
    <name evidence="4" type="ORF">KUA55_02790</name>
</gene>
<evidence type="ECO:0000256" key="1">
    <source>
        <dbReference type="ARBA" id="ARBA00022741"/>
    </source>
</evidence>
<dbReference type="CDD" id="cd03230">
    <property type="entry name" value="ABC_DR_subfamily_A"/>
    <property type="match status" value="1"/>
</dbReference>
<evidence type="ECO:0000313" key="4">
    <source>
        <dbReference type="EMBL" id="MBV7389590.1"/>
    </source>
</evidence>
<dbReference type="PANTHER" id="PTHR43158:SF10">
    <property type="entry name" value="ABC TRANSPORTER ATP-BINDING PROTEIN YTRB"/>
    <property type="match status" value="1"/>
</dbReference>
<dbReference type="GO" id="GO:0005524">
    <property type="term" value="F:ATP binding"/>
    <property type="evidence" value="ECO:0007669"/>
    <property type="project" value="UniProtKB-KW"/>
</dbReference>
<comment type="caution">
    <text evidence="4">The sequence shown here is derived from an EMBL/GenBank/DDBJ whole genome shotgun (WGS) entry which is preliminary data.</text>
</comment>
<sequence length="300" mass="34666">MMIHGLYKTINQQIVLEDIHFTLTQNEIVGLIGRNGSGKTSLFRLLAGYYLPDSGDIQINQQSIYQEPTIKEQIFFIDEKENFLNTYSLKKINAFYRLNYQNFDQDLFLQLTHQYDLSLQLNYRQLSKGMQGLFQMILAICSNATYLLLDEPFDGLDVIVRKQVIGLLLEHLSEKNRTALIASHNLSELEGLIDRALLLKDNKINKEYCLENMRETAKKIQLVFKTKKIPVIVKENSKLINFQGRVITVVFEHYTPELADQIKAYDPLVFEELPLSLEDLFEANLNAPQKKILDRSISNG</sequence>
<reference evidence="4 5" key="1">
    <citation type="submission" date="2021-06" db="EMBL/GenBank/DDBJ databases">
        <title>Enterococcus alishanensis sp. nov., a novel lactic acid bacterium isolated from fresh coffee beans.</title>
        <authorList>
            <person name="Chen Y.-S."/>
        </authorList>
    </citation>
    <scope>NUCLEOTIDE SEQUENCE [LARGE SCALE GENOMIC DNA]</scope>
    <source>
        <strain evidence="4 5">ALS3</strain>
    </source>
</reference>
<organism evidence="4 5">
    <name type="scientific">Enterococcus alishanensis</name>
    <dbReference type="NCBI Taxonomy" id="1303817"/>
    <lineage>
        <taxon>Bacteria</taxon>
        <taxon>Bacillati</taxon>
        <taxon>Bacillota</taxon>
        <taxon>Bacilli</taxon>
        <taxon>Lactobacillales</taxon>
        <taxon>Enterococcaceae</taxon>
        <taxon>Enterococcus</taxon>
    </lineage>
</organism>
<keyword evidence="5" id="KW-1185">Reference proteome</keyword>
<proteinExistence type="predicted"/>
<evidence type="ECO:0000256" key="2">
    <source>
        <dbReference type="ARBA" id="ARBA00022840"/>
    </source>
</evidence>
<evidence type="ECO:0000259" key="3">
    <source>
        <dbReference type="PROSITE" id="PS50893"/>
    </source>
</evidence>
<dbReference type="SMART" id="SM00382">
    <property type="entry name" value="AAA"/>
    <property type="match status" value="1"/>
</dbReference>
<keyword evidence="1" id="KW-0547">Nucleotide-binding</keyword>
<keyword evidence="2 4" id="KW-0067">ATP-binding</keyword>